<dbReference type="EMBL" id="FNGS01000004">
    <property type="protein sequence ID" value="SDL98957.1"/>
    <property type="molecule type" value="Genomic_DNA"/>
</dbReference>
<dbReference type="OrthoDB" id="880708at2"/>
<organism evidence="1 2">
    <name type="scientific">Siphonobacter aquaeclarae</name>
    <dbReference type="NCBI Taxonomy" id="563176"/>
    <lineage>
        <taxon>Bacteria</taxon>
        <taxon>Pseudomonadati</taxon>
        <taxon>Bacteroidota</taxon>
        <taxon>Cytophagia</taxon>
        <taxon>Cytophagales</taxon>
        <taxon>Cytophagaceae</taxon>
        <taxon>Siphonobacter</taxon>
    </lineage>
</organism>
<protein>
    <submittedName>
        <fullName evidence="1">Uncharacterized protein</fullName>
    </submittedName>
</protein>
<dbReference type="RefSeq" id="WP_093201732.1">
    <property type="nucleotide sequence ID" value="NZ_FNGS01000004.1"/>
</dbReference>
<dbReference type="AlphaFoldDB" id="A0A1G9PL66"/>
<sequence length="133" mass="15357">MIDEPEALSNAPNSPELSGKYLGIITADFVKVAEFIQEASHQIRRRGFSEYPIFVACREPQTLGTVLIARGEMNHNEWFYSATFLEEFLQREIIGEDGEEMFKENFKDPAEFACLFVIDSDFTRFIFVPYPED</sequence>
<keyword evidence="2" id="KW-1185">Reference proteome</keyword>
<dbReference type="Proteomes" id="UP000198901">
    <property type="component" value="Unassembled WGS sequence"/>
</dbReference>
<gene>
    <name evidence="1" type="ORF">SAMN04488090_2207</name>
</gene>
<accession>A0A1G9PL66</accession>
<name>A0A1G9PL66_9BACT</name>
<evidence type="ECO:0000313" key="2">
    <source>
        <dbReference type="Proteomes" id="UP000198901"/>
    </source>
</evidence>
<reference evidence="1 2" key="1">
    <citation type="submission" date="2016-10" db="EMBL/GenBank/DDBJ databases">
        <authorList>
            <person name="de Groot N.N."/>
        </authorList>
    </citation>
    <scope>NUCLEOTIDE SEQUENCE [LARGE SCALE GENOMIC DNA]</scope>
    <source>
        <strain evidence="1 2">DSM 21668</strain>
    </source>
</reference>
<evidence type="ECO:0000313" key="1">
    <source>
        <dbReference type="EMBL" id="SDL98957.1"/>
    </source>
</evidence>
<proteinExistence type="predicted"/>
<dbReference type="STRING" id="563176.SAMN04488090_2207"/>